<dbReference type="Proteomes" id="UP001642520">
    <property type="component" value="Unassembled WGS sequence"/>
</dbReference>
<feature type="transmembrane region" description="Helical" evidence="1">
    <location>
        <begin position="90"/>
        <end position="109"/>
    </location>
</feature>
<organism evidence="2 3">
    <name type="scientific">Xylocopa violacea</name>
    <name type="common">Violet carpenter bee</name>
    <name type="synonym">Apis violacea</name>
    <dbReference type="NCBI Taxonomy" id="135666"/>
    <lineage>
        <taxon>Eukaryota</taxon>
        <taxon>Metazoa</taxon>
        <taxon>Ecdysozoa</taxon>
        <taxon>Arthropoda</taxon>
        <taxon>Hexapoda</taxon>
        <taxon>Insecta</taxon>
        <taxon>Pterygota</taxon>
        <taxon>Neoptera</taxon>
        <taxon>Endopterygota</taxon>
        <taxon>Hymenoptera</taxon>
        <taxon>Apocrita</taxon>
        <taxon>Aculeata</taxon>
        <taxon>Apoidea</taxon>
        <taxon>Anthophila</taxon>
        <taxon>Apidae</taxon>
        <taxon>Xylocopa</taxon>
        <taxon>Xylocopa</taxon>
    </lineage>
</organism>
<accession>A0ABP1NX53</accession>
<gene>
    <name evidence="2" type="ORF">XYLVIOL_LOCUS7250</name>
</gene>
<evidence type="ECO:0000313" key="2">
    <source>
        <dbReference type="EMBL" id="CAL7945507.1"/>
    </source>
</evidence>
<keyword evidence="3" id="KW-1185">Reference proteome</keyword>
<name>A0ABP1NX53_XYLVO</name>
<protein>
    <submittedName>
        <fullName evidence="2">Uncharacterized protein</fullName>
    </submittedName>
</protein>
<keyword evidence="1" id="KW-0812">Transmembrane</keyword>
<proteinExistence type="predicted"/>
<keyword evidence="1" id="KW-1133">Transmembrane helix</keyword>
<comment type="caution">
    <text evidence="2">The sequence shown here is derived from an EMBL/GenBank/DDBJ whole genome shotgun (WGS) entry which is preliminary data.</text>
</comment>
<evidence type="ECO:0000256" key="1">
    <source>
        <dbReference type="SAM" id="Phobius"/>
    </source>
</evidence>
<evidence type="ECO:0000313" key="3">
    <source>
        <dbReference type="Proteomes" id="UP001642520"/>
    </source>
</evidence>
<sequence length="143" mass="16296">MSNCCSCIRGCTVDAYQPLSSQRFGHQRVDRVKIHGRETLAIRSPRNQRRKLSVRYDAVRPAGVASQQLIKPRRTEWLLTSCSTDSGMRFNVFWMTAIAFAIVCFWAAAAPPAPAADPRTTVYVIRHRRRCPKRKLHIVLINS</sequence>
<reference evidence="2 3" key="1">
    <citation type="submission" date="2024-08" db="EMBL/GenBank/DDBJ databases">
        <authorList>
            <person name="Will J Nash"/>
            <person name="Angela Man"/>
            <person name="Seanna McTaggart"/>
            <person name="Kendall Baker"/>
            <person name="Tom Barker"/>
            <person name="Leah Catchpole"/>
            <person name="Alex Durrant"/>
            <person name="Karim Gharbi"/>
            <person name="Naomi Irish"/>
            <person name="Gemy Kaithakottil"/>
            <person name="Debby Ku"/>
            <person name="Aaliyah Providence"/>
            <person name="Felix Shaw"/>
            <person name="David Swarbreck"/>
            <person name="Chris Watkins"/>
            <person name="Ann M. McCartney"/>
            <person name="Giulio Formenti"/>
            <person name="Alice Mouton"/>
            <person name="Noel Vella"/>
            <person name="Bjorn M von Reumont"/>
            <person name="Adriana Vella"/>
            <person name="Wilfried Haerty"/>
        </authorList>
    </citation>
    <scope>NUCLEOTIDE SEQUENCE [LARGE SCALE GENOMIC DNA]</scope>
</reference>
<keyword evidence="1" id="KW-0472">Membrane</keyword>
<dbReference type="EMBL" id="CAXAJV020001293">
    <property type="protein sequence ID" value="CAL7945507.1"/>
    <property type="molecule type" value="Genomic_DNA"/>
</dbReference>